<dbReference type="Proteomes" id="UP000823891">
    <property type="component" value="Unassembled WGS sequence"/>
</dbReference>
<feature type="chain" id="PRO_5038778572" description="Extracellular solute-binding protein" evidence="1">
    <location>
        <begin position="23"/>
        <end position="554"/>
    </location>
</feature>
<accession>A0A9D2NCQ1</accession>
<evidence type="ECO:0000256" key="1">
    <source>
        <dbReference type="SAM" id="SignalP"/>
    </source>
</evidence>
<name>A0A9D2NCQ1_9FIRM</name>
<reference evidence="2" key="1">
    <citation type="journal article" date="2021" name="PeerJ">
        <title>Extensive microbial diversity within the chicken gut microbiome revealed by metagenomics and culture.</title>
        <authorList>
            <person name="Gilroy R."/>
            <person name="Ravi A."/>
            <person name="Getino M."/>
            <person name="Pursley I."/>
            <person name="Horton D.L."/>
            <person name="Alikhan N.F."/>
            <person name="Baker D."/>
            <person name="Gharbi K."/>
            <person name="Hall N."/>
            <person name="Watson M."/>
            <person name="Adriaenssens E.M."/>
            <person name="Foster-Nyarko E."/>
            <person name="Jarju S."/>
            <person name="Secka A."/>
            <person name="Antonio M."/>
            <person name="Oren A."/>
            <person name="Chaudhuri R.R."/>
            <person name="La Ragione R."/>
            <person name="Hildebrand F."/>
            <person name="Pallen M.J."/>
        </authorList>
    </citation>
    <scope>NUCLEOTIDE SEQUENCE</scope>
    <source>
        <strain evidence="2">USAMLcec2-132</strain>
    </source>
</reference>
<gene>
    <name evidence="2" type="ORF">H9761_04925</name>
</gene>
<comment type="caution">
    <text evidence="2">The sequence shown here is derived from an EMBL/GenBank/DDBJ whole genome shotgun (WGS) entry which is preliminary data.</text>
</comment>
<dbReference type="InterPro" id="IPR050490">
    <property type="entry name" value="Bact_solute-bd_prot1"/>
</dbReference>
<evidence type="ECO:0008006" key="4">
    <source>
        <dbReference type="Google" id="ProtNLM"/>
    </source>
</evidence>
<dbReference type="EMBL" id="DWWS01000018">
    <property type="protein sequence ID" value="HJC23032.1"/>
    <property type="molecule type" value="Genomic_DNA"/>
</dbReference>
<feature type="signal peptide" evidence="1">
    <location>
        <begin position="1"/>
        <end position="22"/>
    </location>
</feature>
<evidence type="ECO:0000313" key="3">
    <source>
        <dbReference type="Proteomes" id="UP000823891"/>
    </source>
</evidence>
<dbReference type="Gene3D" id="3.40.190.10">
    <property type="entry name" value="Periplasmic binding protein-like II"/>
    <property type="match status" value="2"/>
</dbReference>
<reference evidence="2" key="2">
    <citation type="submission" date="2021-04" db="EMBL/GenBank/DDBJ databases">
        <authorList>
            <person name="Gilroy R."/>
        </authorList>
    </citation>
    <scope>NUCLEOTIDE SEQUENCE</scope>
    <source>
        <strain evidence="2">USAMLcec2-132</strain>
    </source>
</reference>
<protein>
    <recommendedName>
        <fullName evidence="4">Extracellular solute-binding protein</fullName>
    </recommendedName>
</protein>
<dbReference type="PROSITE" id="PS51257">
    <property type="entry name" value="PROKAR_LIPOPROTEIN"/>
    <property type="match status" value="1"/>
</dbReference>
<dbReference type="SUPFAM" id="SSF53850">
    <property type="entry name" value="Periplasmic binding protein-like II"/>
    <property type="match status" value="1"/>
</dbReference>
<sequence length="554" mass="62120">MRNKKRFLSIVAAVSMAASVFAGCGSTGGAEESAAPETTTAVESEEAAATESEAALAATDETADGYVGSGGTYTMYLRSTFIDWINDLEWYKEAEKRTGVTVEYQKGTSDEFGVYSEIDQMVLSGTLTDCTMVRQDQANVYGAQGAFYDLKPLIAEYAPHIQAYLDENPDYTSLVTNEDGGIYGLLVEAPQMANFIFYRQDHFDKAGIDVASIQTMDDFTEALRTLKEYYSDVENYYPLQGRDAVVRFQAFFDCASNISAEESNGFYYNSVDSGYDIHADNAYKMIETMKTWYDEGLINPEWVAGAFTEGDWEAAMWEGRGSVSFDFYTRPAAYNLEGTNYDPDYNMQIMPYLKDDDGNQMKAQTGPRYNQNRATVINAQASEETAITIIQFIDYFFSEEGQTLANWGVEGVSYEVVDGEKQFIADYDVELAKPDGEMEWSFLSDRYTVCKPLDSTAFFSFNSGIVRDAALSMFNDEYLQYGINVIYTDEQSEELSTILASLKDSCEAGLVSFIRGTTELNEENWQAFLDEMDAAGYTRMEELQLEAYRNTYGE</sequence>
<organism evidence="2 3">
    <name type="scientific">Candidatus Eisenbergiella merdavium</name>
    <dbReference type="NCBI Taxonomy" id="2838551"/>
    <lineage>
        <taxon>Bacteria</taxon>
        <taxon>Bacillati</taxon>
        <taxon>Bacillota</taxon>
        <taxon>Clostridia</taxon>
        <taxon>Lachnospirales</taxon>
        <taxon>Lachnospiraceae</taxon>
        <taxon>Eisenbergiella</taxon>
    </lineage>
</organism>
<keyword evidence="1" id="KW-0732">Signal</keyword>
<dbReference type="AlphaFoldDB" id="A0A9D2NCQ1"/>
<proteinExistence type="predicted"/>
<evidence type="ECO:0000313" key="2">
    <source>
        <dbReference type="EMBL" id="HJC23032.1"/>
    </source>
</evidence>
<dbReference type="PANTHER" id="PTHR43649">
    <property type="entry name" value="ARABINOSE-BINDING PROTEIN-RELATED"/>
    <property type="match status" value="1"/>
</dbReference>
<dbReference type="PANTHER" id="PTHR43649:SF12">
    <property type="entry name" value="DIACETYLCHITOBIOSE BINDING PROTEIN DASA"/>
    <property type="match status" value="1"/>
</dbReference>